<dbReference type="GO" id="GO:0005886">
    <property type="term" value="C:plasma membrane"/>
    <property type="evidence" value="ECO:0007669"/>
    <property type="project" value="TreeGrafter"/>
</dbReference>
<dbReference type="SUPFAM" id="SSF55073">
    <property type="entry name" value="Nucleotide cyclase"/>
    <property type="match status" value="1"/>
</dbReference>
<dbReference type="GO" id="GO:0043709">
    <property type="term" value="P:cell adhesion involved in single-species biofilm formation"/>
    <property type="evidence" value="ECO:0007669"/>
    <property type="project" value="TreeGrafter"/>
</dbReference>
<dbReference type="InterPro" id="IPR029787">
    <property type="entry name" value="Nucleotide_cyclase"/>
</dbReference>
<dbReference type="GO" id="GO:0052621">
    <property type="term" value="F:diguanylate cyclase activity"/>
    <property type="evidence" value="ECO:0007669"/>
    <property type="project" value="TreeGrafter"/>
</dbReference>
<dbReference type="Proteomes" id="UP000233256">
    <property type="component" value="Unassembled WGS sequence"/>
</dbReference>
<evidence type="ECO:0000259" key="2">
    <source>
        <dbReference type="PROSITE" id="PS50887"/>
    </source>
</evidence>
<comment type="caution">
    <text evidence="3">The sequence shown here is derived from an EMBL/GenBank/DDBJ whole genome shotgun (WGS) entry which is preliminary data.</text>
</comment>
<feature type="repeat" description="TPR" evidence="1">
    <location>
        <begin position="612"/>
        <end position="645"/>
    </location>
</feature>
<dbReference type="SMART" id="SM00028">
    <property type="entry name" value="TPR"/>
    <property type="match status" value="4"/>
</dbReference>
<name>A0A2N1PR54_9BACT</name>
<proteinExistence type="predicted"/>
<dbReference type="Pfam" id="PF00990">
    <property type="entry name" value="GGDEF"/>
    <property type="match status" value="1"/>
</dbReference>
<dbReference type="EMBL" id="PGXC01000004">
    <property type="protein sequence ID" value="PKK90814.1"/>
    <property type="molecule type" value="Genomic_DNA"/>
</dbReference>
<evidence type="ECO:0000313" key="3">
    <source>
        <dbReference type="EMBL" id="PKK90814.1"/>
    </source>
</evidence>
<organism evidence="3 4">
    <name type="scientific">Candidatus Wallbacteria bacterium HGW-Wallbacteria-1</name>
    <dbReference type="NCBI Taxonomy" id="2013854"/>
    <lineage>
        <taxon>Bacteria</taxon>
        <taxon>Candidatus Walliibacteriota</taxon>
    </lineage>
</organism>
<dbReference type="InterPro" id="IPR019734">
    <property type="entry name" value="TPR_rpt"/>
</dbReference>
<accession>A0A2N1PR54</accession>
<dbReference type="Gene3D" id="1.25.40.10">
    <property type="entry name" value="Tetratricopeptide repeat domain"/>
    <property type="match status" value="1"/>
</dbReference>
<dbReference type="NCBIfam" id="TIGR00254">
    <property type="entry name" value="GGDEF"/>
    <property type="match status" value="1"/>
</dbReference>
<keyword evidence="1" id="KW-0802">TPR repeat</keyword>
<dbReference type="InterPro" id="IPR000160">
    <property type="entry name" value="GGDEF_dom"/>
</dbReference>
<dbReference type="PANTHER" id="PTHR45138">
    <property type="entry name" value="REGULATORY COMPONENTS OF SENSORY TRANSDUCTION SYSTEM"/>
    <property type="match status" value="1"/>
</dbReference>
<evidence type="ECO:0000256" key="1">
    <source>
        <dbReference type="PROSITE-ProRule" id="PRU00339"/>
    </source>
</evidence>
<feature type="domain" description="GGDEF" evidence="2">
    <location>
        <begin position="167"/>
        <end position="323"/>
    </location>
</feature>
<dbReference type="InterPro" id="IPR050469">
    <property type="entry name" value="Diguanylate_Cyclase"/>
</dbReference>
<evidence type="ECO:0000313" key="4">
    <source>
        <dbReference type="Proteomes" id="UP000233256"/>
    </source>
</evidence>
<protein>
    <recommendedName>
        <fullName evidence="2">GGDEF domain-containing protein</fullName>
    </recommendedName>
</protein>
<reference evidence="3 4" key="1">
    <citation type="journal article" date="2017" name="ISME J.">
        <title>Potential for microbial H2 and metal transformations associated with novel bacteria and archaea in deep terrestrial subsurface sediments.</title>
        <authorList>
            <person name="Hernsdorf A.W."/>
            <person name="Amano Y."/>
            <person name="Miyakawa K."/>
            <person name="Ise K."/>
            <person name="Suzuki Y."/>
            <person name="Anantharaman K."/>
            <person name="Probst A."/>
            <person name="Burstein D."/>
            <person name="Thomas B.C."/>
            <person name="Banfield J.F."/>
        </authorList>
    </citation>
    <scope>NUCLEOTIDE SEQUENCE [LARGE SCALE GENOMIC DNA]</scope>
    <source>
        <strain evidence="3">HGW-Wallbacteria-1</strain>
    </source>
</reference>
<gene>
    <name evidence="3" type="ORF">CVV64_08010</name>
</gene>
<dbReference type="GO" id="GO:1902201">
    <property type="term" value="P:negative regulation of bacterial-type flagellum-dependent cell motility"/>
    <property type="evidence" value="ECO:0007669"/>
    <property type="project" value="TreeGrafter"/>
</dbReference>
<dbReference type="AlphaFoldDB" id="A0A2N1PR54"/>
<dbReference type="PROSITE" id="PS50887">
    <property type="entry name" value="GGDEF"/>
    <property type="match status" value="1"/>
</dbReference>
<dbReference type="InterPro" id="IPR043128">
    <property type="entry name" value="Rev_trsase/Diguanyl_cyclase"/>
</dbReference>
<sequence>MDRNFISDTLTEKMTPFCNRIGFKLEDIELLFPQASVSNTSRRESEFMIRISREGLAKRLPESLDTNYLLPDELSLSLSSHFTNSDSHSSIPALPAEIAEKLISDYLLEVFTATILCHTVELDCLTGLLNKKALLKRLDKSISGIRQLANMKHSSSIDALASSESTPLLCLLICDIDDFKMFNSLYGYIAGDAVINRVAAELVRTFDKSLKPVLSRYGGEEFIALFHVSCRAEAWKISEMFRRAVARRARKTTLSFLRKKAPRLARMMKNVGAITVSSGLIILDPHTTGKFPVTDHSAVIDCATAAMSAAKASGKNRTILYDDILKNHCRIAEILPGGREVRLNLGSLHGIRPGMEFEIIDSNYDGHSPYLQSEGRERNGVKPRRSKGFARVNSQDSKSLEVQEKISFAKIHFTQNNEWPVKPGDQAIFTGIVVPALPSAIATALEQPFEQPNYFGIMTLTQKGSQGKGILAEGMNLSMDTIEASFESVKSRGFFTLTMDGEQIFILSGGISLSALKKSFVHAAKCIRNQSGGVFSLLGCFANLSEHKTEPSKLAVKLRDLMFFQENTTEPKMLVFDAKSANLLGRWHFFKGELKAAEELFREARILEPGAWEPLNNLGTVFMKMDMFEKAKHYFDKALELSNDKASDVLSNLGFLHLIAGWNPSRAVKYLDRAISSGASDQTIVNNLAIALIREGTELSRARSLAERAVQMNQSSAPCQHTLLMAHLAEGNFEKAYEIALVLIPMAHRDKGRIADYYHDSAIAAYKAGFHDKAATWASRAVSIYPPLEDSPQLCDILIRKK</sequence>
<dbReference type="CDD" id="cd01949">
    <property type="entry name" value="GGDEF"/>
    <property type="match status" value="1"/>
</dbReference>
<dbReference type="Gene3D" id="3.30.70.270">
    <property type="match status" value="1"/>
</dbReference>
<dbReference type="PANTHER" id="PTHR45138:SF9">
    <property type="entry name" value="DIGUANYLATE CYCLASE DGCM-RELATED"/>
    <property type="match status" value="1"/>
</dbReference>
<dbReference type="Pfam" id="PF13181">
    <property type="entry name" value="TPR_8"/>
    <property type="match status" value="1"/>
</dbReference>
<dbReference type="SUPFAM" id="SSF48452">
    <property type="entry name" value="TPR-like"/>
    <property type="match status" value="1"/>
</dbReference>
<dbReference type="InterPro" id="IPR011990">
    <property type="entry name" value="TPR-like_helical_dom_sf"/>
</dbReference>
<dbReference type="PROSITE" id="PS50005">
    <property type="entry name" value="TPR"/>
    <property type="match status" value="1"/>
</dbReference>
<dbReference type="SMART" id="SM00267">
    <property type="entry name" value="GGDEF"/>
    <property type="match status" value="1"/>
</dbReference>